<gene>
    <name evidence="2" type="ORF">GQ43DRAFT_489024</name>
</gene>
<dbReference type="EMBL" id="ML994014">
    <property type="protein sequence ID" value="KAF2200604.1"/>
    <property type="molecule type" value="Genomic_DNA"/>
</dbReference>
<keyword evidence="3" id="KW-1185">Reference proteome</keyword>
<dbReference type="Proteomes" id="UP000799536">
    <property type="component" value="Unassembled WGS sequence"/>
</dbReference>
<sequence>MIMLNMADAEMENAPTSKHTPTPKTARPAPPTQPPFHKITARDHAIKDLMLKVIARRIAGDASENPFIKPSPKSLTNQLASGNKIGNEMELSERKPLKEQARAYKAKYKSYPTARQILEHMQYLYDQDYAFPEIRGVYDENFKFHAAGVMKLVLSREWLREWLDFYAGEYGA</sequence>
<name>A0A9P4MPF6_9PLEO</name>
<dbReference type="AlphaFoldDB" id="A0A9P4MPF6"/>
<feature type="region of interest" description="Disordered" evidence="1">
    <location>
        <begin position="1"/>
        <end position="37"/>
    </location>
</feature>
<reference evidence="2" key="1">
    <citation type="journal article" date="2020" name="Stud. Mycol.">
        <title>101 Dothideomycetes genomes: a test case for predicting lifestyles and emergence of pathogens.</title>
        <authorList>
            <person name="Haridas S."/>
            <person name="Albert R."/>
            <person name="Binder M."/>
            <person name="Bloem J."/>
            <person name="Labutti K."/>
            <person name="Salamov A."/>
            <person name="Andreopoulos B."/>
            <person name="Baker S."/>
            <person name="Barry K."/>
            <person name="Bills G."/>
            <person name="Bluhm B."/>
            <person name="Cannon C."/>
            <person name="Castanera R."/>
            <person name="Culley D."/>
            <person name="Daum C."/>
            <person name="Ezra D."/>
            <person name="Gonzalez J."/>
            <person name="Henrissat B."/>
            <person name="Kuo A."/>
            <person name="Liang C."/>
            <person name="Lipzen A."/>
            <person name="Lutzoni F."/>
            <person name="Magnuson J."/>
            <person name="Mondo S."/>
            <person name="Nolan M."/>
            <person name="Ohm R."/>
            <person name="Pangilinan J."/>
            <person name="Park H.-J."/>
            <person name="Ramirez L."/>
            <person name="Alfaro M."/>
            <person name="Sun H."/>
            <person name="Tritt A."/>
            <person name="Yoshinaga Y."/>
            <person name="Zwiers L.-H."/>
            <person name="Turgeon B."/>
            <person name="Goodwin S."/>
            <person name="Spatafora J."/>
            <person name="Crous P."/>
            <person name="Grigoriev I."/>
        </authorList>
    </citation>
    <scope>NUCLEOTIDE SEQUENCE</scope>
    <source>
        <strain evidence="2">ATCC 74209</strain>
    </source>
</reference>
<protein>
    <submittedName>
        <fullName evidence="2">Uncharacterized protein</fullName>
    </submittedName>
</protein>
<accession>A0A9P4MPF6</accession>
<organism evidence="2 3">
    <name type="scientific">Delitschia confertaspora ATCC 74209</name>
    <dbReference type="NCBI Taxonomy" id="1513339"/>
    <lineage>
        <taxon>Eukaryota</taxon>
        <taxon>Fungi</taxon>
        <taxon>Dikarya</taxon>
        <taxon>Ascomycota</taxon>
        <taxon>Pezizomycotina</taxon>
        <taxon>Dothideomycetes</taxon>
        <taxon>Pleosporomycetidae</taxon>
        <taxon>Pleosporales</taxon>
        <taxon>Delitschiaceae</taxon>
        <taxon>Delitschia</taxon>
    </lineage>
</organism>
<proteinExistence type="predicted"/>
<comment type="caution">
    <text evidence="2">The sequence shown here is derived from an EMBL/GenBank/DDBJ whole genome shotgun (WGS) entry which is preliminary data.</text>
</comment>
<evidence type="ECO:0000313" key="3">
    <source>
        <dbReference type="Proteomes" id="UP000799536"/>
    </source>
</evidence>
<evidence type="ECO:0000256" key="1">
    <source>
        <dbReference type="SAM" id="MobiDB-lite"/>
    </source>
</evidence>
<evidence type="ECO:0000313" key="2">
    <source>
        <dbReference type="EMBL" id="KAF2200604.1"/>
    </source>
</evidence>